<dbReference type="RefSeq" id="WP_271092442.1">
    <property type="nucleotide sequence ID" value="NZ_JAPJZH010000025.1"/>
</dbReference>
<evidence type="ECO:0000256" key="3">
    <source>
        <dbReference type="ARBA" id="ARBA00022827"/>
    </source>
</evidence>
<dbReference type="SUPFAM" id="SSF51905">
    <property type="entry name" value="FAD/NAD(P)-binding domain"/>
    <property type="match status" value="1"/>
</dbReference>
<dbReference type="EMBL" id="JAPJZH010000025">
    <property type="protein sequence ID" value="MDA4848574.1"/>
    <property type="molecule type" value="Genomic_DNA"/>
</dbReference>
<evidence type="ECO:0000256" key="4">
    <source>
        <dbReference type="SAM" id="MobiDB-lite"/>
    </source>
</evidence>
<protein>
    <submittedName>
        <fullName evidence="6">FAD-dependent monooxygenase</fullName>
    </submittedName>
</protein>
<evidence type="ECO:0000256" key="1">
    <source>
        <dbReference type="ARBA" id="ARBA00001974"/>
    </source>
</evidence>
<keyword evidence="6" id="KW-0560">Oxidoreductase</keyword>
<feature type="region of interest" description="Disordered" evidence="4">
    <location>
        <begin position="431"/>
        <end position="452"/>
    </location>
</feature>
<dbReference type="Gene3D" id="3.40.30.120">
    <property type="match status" value="1"/>
</dbReference>
<dbReference type="PANTHER" id="PTHR43004:SF19">
    <property type="entry name" value="BINDING MONOOXYGENASE, PUTATIVE (JCVI)-RELATED"/>
    <property type="match status" value="1"/>
</dbReference>
<evidence type="ECO:0000256" key="2">
    <source>
        <dbReference type="ARBA" id="ARBA00022630"/>
    </source>
</evidence>
<dbReference type="PANTHER" id="PTHR43004">
    <property type="entry name" value="TRK SYSTEM POTASSIUM UPTAKE PROTEIN"/>
    <property type="match status" value="1"/>
</dbReference>
<organism evidence="6 7">
    <name type="scientific">Hoeflea poritis</name>
    <dbReference type="NCBI Taxonomy" id="2993659"/>
    <lineage>
        <taxon>Bacteria</taxon>
        <taxon>Pseudomonadati</taxon>
        <taxon>Pseudomonadota</taxon>
        <taxon>Alphaproteobacteria</taxon>
        <taxon>Hyphomicrobiales</taxon>
        <taxon>Rhizobiaceae</taxon>
        <taxon>Hoeflea</taxon>
    </lineage>
</organism>
<dbReference type="Gene3D" id="3.30.9.10">
    <property type="entry name" value="D-Amino Acid Oxidase, subunit A, domain 2"/>
    <property type="match status" value="1"/>
</dbReference>
<dbReference type="InterPro" id="IPR002938">
    <property type="entry name" value="FAD-bd"/>
</dbReference>
<reference evidence="6" key="1">
    <citation type="submission" date="2022-11" db="EMBL/GenBank/DDBJ databases">
        <title>Hoeflea poritis sp. nov., isolated from scleractinian coral Porites lutea.</title>
        <authorList>
            <person name="Zhang G."/>
            <person name="Wei Q."/>
            <person name="Cai L."/>
        </authorList>
    </citation>
    <scope>NUCLEOTIDE SEQUENCE</scope>
    <source>
        <strain evidence="6">E7-10</strain>
    </source>
</reference>
<dbReference type="InterPro" id="IPR036188">
    <property type="entry name" value="FAD/NAD-bd_sf"/>
</dbReference>
<keyword evidence="3" id="KW-0274">FAD</keyword>
<name>A0ABT4VVB5_9HYPH</name>
<feature type="domain" description="FAD-binding" evidence="5">
    <location>
        <begin position="8"/>
        <end position="368"/>
    </location>
</feature>
<dbReference type="Proteomes" id="UP001148313">
    <property type="component" value="Unassembled WGS sequence"/>
</dbReference>
<comment type="cofactor">
    <cofactor evidence="1">
        <name>FAD</name>
        <dbReference type="ChEBI" id="CHEBI:57692"/>
    </cofactor>
</comment>
<dbReference type="Pfam" id="PF21274">
    <property type="entry name" value="Rng_hyd_C"/>
    <property type="match status" value="1"/>
</dbReference>
<evidence type="ECO:0000259" key="5">
    <source>
        <dbReference type="Pfam" id="PF01494"/>
    </source>
</evidence>
<dbReference type="Pfam" id="PF01494">
    <property type="entry name" value="FAD_binding_3"/>
    <property type="match status" value="1"/>
</dbReference>
<evidence type="ECO:0000313" key="7">
    <source>
        <dbReference type="Proteomes" id="UP001148313"/>
    </source>
</evidence>
<keyword evidence="7" id="KW-1185">Reference proteome</keyword>
<gene>
    <name evidence="6" type="ORF">OOZ53_24675</name>
</gene>
<comment type="caution">
    <text evidence="6">The sequence shown here is derived from an EMBL/GenBank/DDBJ whole genome shotgun (WGS) entry which is preliminary data.</text>
</comment>
<keyword evidence="6" id="KW-0503">Monooxygenase</keyword>
<accession>A0ABT4VVB5</accession>
<evidence type="ECO:0000313" key="6">
    <source>
        <dbReference type="EMBL" id="MDA4848574.1"/>
    </source>
</evidence>
<dbReference type="PRINTS" id="PR00420">
    <property type="entry name" value="RNGMNOXGNASE"/>
</dbReference>
<proteinExistence type="predicted"/>
<dbReference type="InterPro" id="IPR050641">
    <property type="entry name" value="RIFMO-like"/>
</dbReference>
<sequence>MSQQDADIPVLVVGAGSVGLSLAAELGYRGLDAMLIERAAGLNPHPRANAVANRTMEYYRRWGLDEAIASTGLPPDLPSRYLWVSSLFGQKVHEVDLPSPTNIRESARGGYAAGEHSWSPYLKTITGQNNVEEIILGYVKSRDSLSVHFQTELVSFRDMGDHVRCTLRDLATRQDRDITCRYLAACDGGRSPVREHFQVPLHGRAALSRFISIYFRAPDLIEKNRFGNANIYFPLHKEYRGFLLNWDGVETFTYHLILKSGQHWEDVDPASVIRALAGRDDMPVDVISTQPWTAHALTAEEYRPSPNIFLVGDAAHLFTPTGGFGMNTGVSDAIDLAWKLQAALEGWAGNGLLDSYSEERQPIGVRNTSEAAHCFDGLYSVMQNGDELDGKGAEGAELRDALRENIKQQEKLIVSSGTLLGYRYEGSSIIASDGTPAPADHPRNYQPTARPGHRAPHVWLQDGSALMDHFGTGFTLVVATGAEADTSKIERAAQDAGMPLTVYHQPEPAVRDAYEADFTLVRPDLMVAWRGDTLPQDPDSVLNVVTGSKT</sequence>
<dbReference type="GO" id="GO:0004497">
    <property type="term" value="F:monooxygenase activity"/>
    <property type="evidence" value="ECO:0007669"/>
    <property type="project" value="UniProtKB-KW"/>
</dbReference>
<keyword evidence="2" id="KW-0285">Flavoprotein</keyword>
<dbReference type="Gene3D" id="3.50.50.60">
    <property type="entry name" value="FAD/NAD(P)-binding domain"/>
    <property type="match status" value="1"/>
</dbReference>
<dbReference type="NCBIfam" id="NF004780">
    <property type="entry name" value="PRK06126.1"/>
    <property type="match status" value="1"/>
</dbReference>